<feature type="non-terminal residue" evidence="2">
    <location>
        <position position="234"/>
    </location>
</feature>
<evidence type="ECO:0000313" key="2">
    <source>
        <dbReference type="EMBL" id="GMT22410.1"/>
    </source>
</evidence>
<feature type="compositionally biased region" description="Low complexity" evidence="1">
    <location>
        <begin position="217"/>
        <end position="234"/>
    </location>
</feature>
<feature type="compositionally biased region" description="Basic and acidic residues" evidence="1">
    <location>
        <begin position="75"/>
        <end position="86"/>
    </location>
</feature>
<feature type="compositionally biased region" description="Polar residues" evidence="1">
    <location>
        <begin position="145"/>
        <end position="156"/>
    </location>
</feature>
<name>A0AAV5VWG0_9BILA</name>
<dbReference type="EMBL" id="BTSY01000004">
    <property type="protein sequence ID" value="GMT22410.1"/>
    <property type="molecule type" value="Genomic_DNA"/>
</dbReference>
<feature type="compositionally biased region" description="Low complexity" evidence="1">
    <location>
        <begin position="118"/>
        <end position="127"/>
    </location>
</feature>
<gene>
    <name evidence="2" type="ORF">PFISCL1PPCAC_13708</name>
</gene>
<dbReference type="AlphaFoldDB" id="A0AAV5VWG0"/>
<sequence length="234" mass="24650">KDRQVMSLSDEMKDVPNSEDVSLKNPPPLSSDDDEIPEDPTDNTGDASLNPPLHNSTAPSSTDEGPVPTMQDWINAKDDETRDAIMRRIIASNKVPFSPTSTSSSNWDSEIGAGDGVSSSSSSSLEQKFAAAYAAAAGRAGQYAVSLSSIGSSAQSEKPHRSQEARKRRHVDGRGPNEGVVGGSFYEPGTDAGSGPGSPHPVTRNRCNTAPEQLEMSNNLGHLDLGLSGSLEEN</sequence>
<feature type="compositionally biased region" description="Acidic residues" evidence="1">
    <location>
        <begin position="31"/>
        <end position="41"/>
    </location>
</feature>
<keyword evidence="3" id="KW-1185">Reference proteome</keyword>
<feature type="compositionally biased region" description="Basic and acidic residues" evidence="1">
    <location>
        <begin position="1"/>
        <end position="16"/>
    </location>
</feature>
<dbReference type="Proteomes" id="UP001432322">
    <property type="component" value="Unassembled WGS sequence"/>
</dbReference>
<proteinExistence type="predicted"/>
<feature type="region of interest" description="Disordered" evidence="1">
    <location>
        <begin position="144"/>
        <end position="234"/>
    </location>
</feature>
<protein>
    <submittedName>
        <fullName evidence="2">Uncharacterized protein</fullName>
    </submittedName>
</protein>
<feature type="compositionally biased region" description="Low complexity" evidence="1">
    <location>
        <begin position="96"/>
        <end position="105"/>
    </location>
</feature>
<feature type="non-terminal residue" evidence="2">
    <location>
        <position position="1"/>
    </location>
</feature>
<feature type="compositionally biased region" description="Polar residues" evidence="1">
    <location>
        <begin position="42"/>
        <end position="63"/>
    </location>
</feature>
<evidence type="ECO:0000256" key="1">
    <source>
        <dbReference type="SAM" id="MobiDB-lite"/>
    </source>
</evidence>
<organism evidence="2 3">
    <name type="scientific">Pristionchus fissidentatus</name>
    <dbReference type="NCBI Taxonomy" id="1538716"/>
    <lineage>
        <taxon>Eukaryota</taxon>
        <taxon>Metazoa</taxon>
        <taxon>Ecdysozoa</taxon>
        <taxon>Nematoda</taxon>
        <taxon>Chromadorea</taxon>
        <taxon>Rhabditida</taxon>
        <taxon>Rhabditina</taxon>
        <taxon>Diplogasteromorpha</taxon>
        <taxon>Diplogasteroidea</taxon>
        <taxon>Neodiplogasteridae</taxon>
        <taxon>Pristionchus</taxon>
    </lineage>
</organism>
<feature type="region of interest" description="Disordered" evidence="1">
    <location>
        <begin position="1"/>
        <end position="127"/>
    </location>
</feature>
<evidence type="ECO:0000313" key="3">
    <source>
        <dbReference type="Proteomes" id="UP001432322"/>
    </source>
</evidence>
<accession>A0AAV5VWG0</accession>
<comment type="caution">
    <text evidence="2">The sequence shown here is derived from an EMBL/GenBank/DDBJ whole genome shotgun (WGS) entry which is preliminary data.</text>
</comment>
<reference evidence="2" key="1">
    <citation type="submission" date="2023-10" db="EMBL/GenBank/DDBJ databases">
        <title>Genome assembly of Pristionchus species.</title>
        <authorList>
            <person name="Yoshida K."/>
            <person name="Sommer R.J."/>
        </authorList>
    </citation>
    <scope>NUCLEOTIDE SEQUENCE</scope>
    <source>
        <strain evidence="2">RS5133</strain>
    </source>
</reference>